<sequence>MFQNMRANIQSSRLYRAIEKVCNRSLSVSSGLYTGRKKRFVKIPVCLVWAVYRAIKKVWNRSLSRLGCMHGDRKVLEQIPVCLAWAVYRAIEKVWNRSLSVLPGLYTGR</sequence>
<protein>
    <submittedName>
        <fullName evidence="1">Uncharacterized protein</fullName>
    </submittedName>
</protein>
<dbReference type="EMBL" id="JAWDGP010006306">
    <property type="protein sequence ID" value="KAK3743459.1"/>
    <property type="molecule type" value="Genomic_DNA"/>
</dbReference>
<comment type="caution">
    <text evidence="1">The sequence shown here is derived from an EMBL/GenBank/DDBJ whole genome shotgun (WGS) entry which is preliminary data.</text>
</comment>
<evidence type="ECO:0000313" key="1">
    <source>
        <dbReference type="EMBL" id="KAK3743459.1"/>
    </source>
</evidence>
<organism evidence="1 2">
    <name type="scientific">Elysia crispata</name>
    <name type="common">lettuce slug</name>
    <dbReference type="NCBI Taxonomy" id="231223"/>
    <lineage>
        <taxon>Eukaryota</taxon>
        <taxon>Metazoa</taxon>
        <taxon>Spiralia</taxon>
        <taxon>Lophotrochozoa</taxon>
        <taxon>Mollusca</taxon>
        <taxon>Gastropoda</taxon>
        <taxon>Heterobranchia</taxon>
        <taxon>Euthyneura</taxon>
        <taxon>Panpulmonata</taxon>
        <taxon>Sacoglossa</taxon>
        <taxon>Placobranchoidea</taxon>
        <taxon>Plakobranchidae</taxon>
        <taxon>Elysia</taxon>
    </lineage>
</organism>
<gene>
    <name evidence="1" type="ORF">RRG08_011303</name>
</gene>
<name>A0AAE0YGR0_9GAST</name>
<dbReference type="Proteomes" id="UP001283361">
    <property type="component" value="Unassembled WGS sequence"/>
</dbReference>
<keyword evidence="2" id="KW-1185">Reference proteome</keyword>
<evidence type="ECO:0000313" key="2">
    <source>
        <dbReference type="Proteomes" id="UP001283361"/>
    </source>
</evidence>
<reference evidence="1" key="1">
    <citation type="journal article" date="2023" name="G3 (Bethesda)">
        <title>A reference genome for the long-term kleptoplast-retaining sea slug Elysia crispata morphotype clarki.</title>
        <authorList>
            <person name="Eastman K.E."/>
            <person name="Pendleton A.L."/>
            <person name="Shaikh M.A."/>
            <person name="Suttiyut T."/>
            <person name="Ogas R."/>
            <person name="Tomko P."/>
            <person name="Gavelis G."/>
            <person name="Widhalm J.R."/>
            <person name="Wisecaver J.H."/>
        </authorList>
    </citation>
    <scope>NUCLEOTIDE SEQUENCE</scope>
    <source>
        <strain evidence="1">ECLA1</strain>
    </source>
</reference>
<dbReference type="AlphaFoldDB" id="A0AAE0YGR0"/>
<proteinExistence type="predicted"/>
<accession>A0AAE0YGR0</accession>